<keyword evidence="2" id="KW-0732">Signal</keyword>
<dbReference type="PIRSF" id="PIRSF006865">
    <property type="entry name" value="Prot_inh_ecotin"/>
    <property type="match status" value="1"/>
</dbReference>
<evidence type="ECO:0000256" key="1">
    <source>
        <dbReference type="ARBA" id="ARBA00010558"/>
    </source>
</evidence>
<sequence>MSNLKLFNLFFCMGMIAFNVNAASLDPKVPYPAAKPDQLRQVIDLPAVPEEENMKVQLIVGKTLKVDCNRHVFGGELKEHNLEGWGYPYYSIEALNGPMATMMACPDQDLTEQFVQLGGNDFLLDYNSRLPIVVYTPADVEVKYRIWQAGDKVETATKE</sequence>
<dbReference type="PANTHER" id="PTHR35890">
    <property type="match status" value="1"/>
</dbReference>
<dbReference type="NCBIfam" id="NF002987">
    <property type="entry name" value="PRK03719.1"/>
    <property type="match status" value="1"/>
</dbReference>
<dbReference type="InterPro" id="IPR036198">
    <property type="entry name" value="Ecotin_sf"/>
</dbReference>
<dbReference type="Pfam" id="PF03974">
    <property type="entry name" value="Ecotin"/>
    <property type="match status" value="1"/>
</dbReference>
<evidence type="ECO:0000313" key="4">
    <source>
        <dbReference type="Proteomes" id="UP000608345"/>
    </source>
</evidence>
<comment type="caution">
    <text evidence="3">The sequence shown here is derived from an EMBL/GenBank/DDBJ whole genome shotgun (WGS) entry which is preliminary data.</text>
</comment>
<evidence type="ECO:0000313" key="3">
    <source>
        <dbReference type="EMBL" id="GGW77613.1"/>
    </source>
</evidence>
<organism evidence="3 4">
    <name type="scientific">Advenella faeciporci</name>
    <dbReference type="NCBI Taxonomy" id="797535"/>
    <lineage>
        <taxon>Bacteria</taxon>
        <taxon>Pseudomonadati</taxon>
        <taxon>Pseudomonadota</taxon>
        <taxon>Betaproteobacteria</taxon>
        <taxon>Burkholderiales</taxon>
        <taxon>Alcaligenaceae</taxon>
    </lineage>
</organism>
<reference evidence="3" key="1">
    <citation type="journal article" date="2014" name="Int. J. Syst. Evol. Microbiol.">
        <title>Complete genome sequence of Corynebacterium casei LMG S-19264T (=DSM 44701T), isolated from a smear-ripened cheese.</title>
        <authorList>
            <consortium name="US DOE Joint Genome Institute (JGI-PGF)"/>
            <person name="Walter F."/>
            <person name="Albersmeier A."/>
            <person name="Kalinowski J."/>
            <person name="Ruckert C."/>
        </authorList>
    </citation>
    <scope>NUCLEOTIDE SEQUENCE</scope>
    <source>
        <strain evidence="3">KCTC 23732</strain>
    </source>
</reference>
<keyword evidence="4" id="KW-1185">Reference proteome</keyword>
<name>A0A918MVU5_9BURK</name>
<dbReference type="InterPro" id="IPR027438">
    <property type="entry name" value="Ecotin_C"/>
</dbReference>
<comment type="similarity">
    <text evidence="1">Belongs to the protease inhibitor I11 (ecotin) family.</text>
</comment>
<proteinExistence type="inferred from homology"/>
<dbReference type="Gene3D" id="4.10.1230.10">
    <property type="entry name" value="Ecotin, trypsin inhibitor"/>
    <property type="match status" value="1"/>
</dbReference>
<dbReference type="AlphaFoldDB" id="A0A918MVU5"/>
<dbReference type="Proteomes" id="UP000608345">
    <property type="component" value="Unassembled WGS sequence"/>
</dbReference>
<reference evidence="3" key="2">
    <citation type="submission" date="2020-09" db="EMBL/GenBank/DDBJ databases">
        <authorList>
            <person name="Sun Q."/>
            <person name="Kim S."/>
        </authorList>
    </citation>
    <scope>NUCLEOTIDE SEQUENCE</scope>
    <source>
        <strain evidence="3">KCTC 23732</strain>
    </source>
</reference>
<dbReference type="EMBL" id="BMYS01000002">
    <property type="protein sequence ID" value="GGW77613.1"/>
    <property type="molecule type" value="Genomic_DNA"/>
</dbReference>
<dbReference type="InterPro" id="IPR005658">
    <property type="entry name" value="Prot_inh_ecotin"/>
</dbReference>
<protein>
    <submittedName>
        <fullName evidence="3">Ecotin</fullName>
    </submittedName>
</protein>
<dbReference type="Gene3D" id="2.60.40.550">
    <property type="entry name" value="Ecotin"/>
    <property type="match status" value="1"/>
</dbReference>
<dbReference type="PANTHER" id="PTHR35890:SF3">
    <property type="entry name" value="ECOTIN"/>
    <property type="match status" value="1"/>
</dbReference>
<accession>A0A918MVU5</accession>
<feature type="signal peptide" evidence="2">
    <location>
        <begin position="1"/>
        <end position="22"/>
    </location>
</feature>
<dbReference type="GO" id="GO:0004867">
    <property type="term" value="F:serine-type endopeptidase inhibitor activity"/>
    <property type="evidence" value="ECO:0007669"/>
    <property type="project" value="InterPro"/>
</dbReference>
<dbReference type="RefSeq" id="WP_229793856.1">
    <property type="nucleotide sequence ID" value="NZ_BAABFY010000057.1"/>
</dbReference>
<evidence type="ECO:0000256" key="2">
    <source>
        <dbReference type="SAM" id="SignalP"/>
    </source>
</evidence>
<feature type="chain" id="PRO_5037805198" evidence="2">
    <location>
        <begin position="23"/>
        <end position="159"/>
    </location>
</feature>
<gene>
    <name evidence="3" type="primary">eco</name>
    <name evidence="3" type="ORF">GCM10011450_04230</name>
</gene>
<dbReference type="SUPFAM" id="SSF49772">
    <property type="entry name" value="Ecotin, trypsin inhibitor"/>
    <property type="match status" value="1"/>
</dbReference>